<dbReference type="InterPro" id="IPR036388">
    <property type="entry name" value="WH-like_DNA-bd_sf"/>
</dbReference>
<keyword evidence="2" id="KW-0238">DNA-binding</keyword>
<evidence type="ECO:0000259" key="4">
    <source>
        <dbReference type="PROSITE" id="PS50949"/>
    </source>
</evidence>
<dbReference type="Proteomes" id="UP001158045">
    <property type="component" value="Unassembled WGS sequence"/>
</dbReference>
<dbReference type="SMART" id="SM00345">
    <property type="entry name" value="HTH_GNTR"/>
    <property type="match status" value="1"/>
</dbReference>
<dbReference type="CDD" id="cd07377">
    <property type="entry name" value="WHTH_GntR"/>
    <property type="match status" value="1"/>
</dbReference>
<evidence type="ECO:0000313" key="6">
    <source>
        <dbReference type="Proteomes" id="UP001158045"/>
    </source>
</evidence>
<dbReference type="SUPFAM" id="SSF46785">
    <property type="entry name" value="Winged helix' DNA-binding domain"/>
    <property type="match status" value="1"/>
</dbReference>
<dbReference type="PANTHER" id="PTHR38445">
    <property type="entry name" value="HTH-TYPE TRANSCRIPTIONAL REPRESSOR YTRA"/>
    <property type="match status" value="1"/>
</dbReference>
<evidence type="ECO:0000256" key="2">
    <source>
        <dbReference type="ARBA" id="ARBA00023125"/>
    </source>
</evidence>
<comment type="caution">
    <text evidence="5">The sequence shown here is derived from an EMBL/GenBank/DDBJ whole genome shotgun (WGS) entry which is preliminary data.</text>
</comment>
<accession>A0ABT6N8N1</accession>
<evidence type="ECO:0000313" key="5">
    <source>
        <dbReference type="EMBL" id="MDH8676763.1"/>
    </source>
</evidence>
<dbReference type="Gene3D" id="1.10.10.10">
    <property type="entry name" value="Winged helix-like DNA-binding domain superfamily/Winged helix DNA-binding domain"/>
    <property type="match status" value="1"/>
</dbReference>
<dbReference type="EMBL" id="JARYZI010000001">
    <property type="protein sequence ID" value="MDH8676763.1"/>
    <property type="molecule type" value="Genomic_DNA"/>
</dbReference>
<reference evidence="5 6" key="1">
    <citation type="submission" date="2023-04" db="EMBL/GenBank/DDBJ databases">
        <title>Fusibacter bizertensis strain WBS, isolated from littoral bottom sediments of the Arctic seas - biochemical and genomic analysis.</title>
        <authorList>
            <person name="Brioukhanov A.L."/>
        </authorList>
    </citation>
    <scope>NUCLEOTIDE SEQUENCE [LARGE SCALE GENOMIC DNA]</scope>
    <source>
        <strain evidence="5 6">WBS</strain>
    </source>
</reference>
<protein>
    <submittedName>
        <fullName evidence="5">GntR family transcriptional regulator</fullName>
    </submittedName>
</protein>
<evidence type="ECO:0000256" key="3">
    <source>
        <dbReference type="ARBA" id="ARBA00023163"/>
    </source>
</evidence>
<dbReference type="InterPro" id="IPR000524">
    <property type="entry name" value="Tscrpt_reg_HTH_GntR"/>
</dbReference>
<dbReference type="PANTHER" id="PTHR38445:SF6">
    <property type="entry name" value="GNTR-FAMILY TRANSCRIPTIONAL REGULATOR"/>
    <property type="match status" value="1"/>
</dbReference>
<dbReference type="RefSeq" id="WP_281092562.1">
    <property type="nucleotide sequence ID" value="NZ_JARYZI010000001.1"/>
</dbReference>
<gene>
    <name evidence="5" type="ORF">QE109_01320</name>
</gene>
<dbReference type="Pfam" id="PF00392">
    <property type="entry name" value="GntR"/>
    <property type="match status" value="1"/>
</dbReference>
<name>A0ABT6N8N1_9FIRM</name>
<feature type="domain" description="HTH gntR-type" evidence="4">
    <location>
        <begin position="7"/>
        <end position="75"/>
    </location>
</feature>
<keyword evidence="3" id="KW-0804">Transcription</keyword>
<sequence>MDFTNDTPIYIQIMDKIKSDIITGKLKKGDKLMSTRELAVALKVNPNTVQRVFKELESEEICFTKRGMGTFVTEDDQTLALLKTQIAKEKIAQFVEGMKSLNMGFEEIINKLKAYEEGKL</sequence>
<proteinExistence type="predicted"/>
<keyword evidence="6" id="KW-1185">Reference proteome</keyword>
<dbReference type="PROSITE" id="PS50949">
    <property type="entry name" value="HTH_GNTR"/>
    <property type="match status" value="1"/>
</dbReference>
<organism evidence="5 6">
    <name type="scientific">Fusibacter bizertensis</name>
    <dbReference type="NCBI Taxonomy" id="1488331"/>
    <lineage>
        <taxon>Bacteria</taxon>
        <taxon>Bacillati</taxon>
        <taxon>Bacillota</taxon>
        <taxon>Clostridia</taxon>
        <taxon>Eubacteriales</taxon>
        <taxon>Eubacteriales Family XII. Incertae Sedis</taxon>
        <taxon>Fusibacter</taxon>
    </lineage>
</organism>
<keyword evidence="1" id="KW-0805">Transcription regulation</keyword>
<evidence type="ECO:0000256" key="1">
    <source>
        <dbReference type="ARBA" id="ARBA00023015"/>
    </source>
</evidence>
<dbReference type="InterPro" id="IPR036390">
    <property type="entry name" value="WH_DNA-bd_sf"/>
</dbReference>